<feature type="compositionally biased region" description="Low complexity" evidence="1">
    <location>
        <begin position="212"/>
        <end position="223"/>
    </location>
</feature>
<feature type="compositionally biased region" description="Basic and acidic residues" evidence="1">
    <location>
        <begin position="118"/>
        <end position="137"/>
    </location>
</feature>
<feature type="region of interest" description="Disordered" evidence="1">
    <location>
        <begin position="209"/>
        <end position="232"/>
    </location>
</feature>
<evidence type="ECO:0000313" key="3">
    <source>
        <dbReference type="EMBL" id="EPE10089.1"/>
    </source>
</evidence>
<name>S3C9A4_OPHP1</name>
<dbReference type="eggNOG" id="KOG4188">
    <property type="taxonomic scope" value="Eukaryota"/>
</dbReference>
<feature type="region of interest" description="Disordered" evidence="1">
    <location>
        <begin position="1"/>
        <end position="190"/>
    </location>
</feature>
<feature type="compositionally biased region" description="Acidic residues" evidence="1">
    <location>
        <begin position="160"/>
        <end position="170"/>
    </location>
</feature>
<organism evidence="3 4">
    <name type="scientific">Ophiostoma piceae (strain UAMH 11346)</name>
    <name type="common">Sap stain fungus</name>
    <dbReference type="NCBI Taxonomy" id="1262450"/>
    <lineage>
        <taxon>Eukaryota</taxon>
        <taxon>Fungi</taxon>
        <taxon>Dikarya</taxon>
        <taxon>Ascomycota</taxon>
        <taxon>Pezizomycotina</taxon>
        <taxon>Sordariomycetes</taxon>
        <taxon>Sordariomycetidae</taxon>
        <taxon>Ophiostomatales</taxon>
        <taxon>Ophiostomataceae</taxon>
        <taxon>Ophiostoma</taxon>
    </lineage>
</organism>
<accession>S3C9A4</accession>
<dbReference type="PANTHER" id="PTHR46370">
    <property type="entry name" value="GPALPP MOTIFS-CONTAINING PROTEIN 1"/>
    <property type="match status" value="1"/>
</dbReference>
<dbReference type="EMBL" id="KE148146">
    <property type="protein sequence ID" value="EPE10089.1"/>
    <property type="molecule type" value="Genomic_DNA"/>
</dbReference>
<proteinExistence type="predicted"/>
<dbReference type="VEuPathDB" id="FungiDB:F503_05184"/>
<reference evidence="3 4" key="1">
    <citation type="journal article" date="2013" name="BMC Genomics">
        <title>The genome and transcriptome of the pine saprophyte Ophiostoma piceae, and a comparison with the bark beetle-associated pine pathogen Grosmannia clavigera.</title>
        <authorList>
            <person name="Haridas S."/>
            <person name="Wang Y."/>
            <person name="Lim L."/>
            <person name="Massoumi Alamouti S."/>
            <person name="Jackman S."/>
            <person name="Docking R."/>
            <person name="Robertson G."/>
            <person name="Birol I."/>
            <person name="Bohlmann J."/>
            <person name="Breuil C."/>
        </authorList>
    </citation>
    <scope>NUCLEOTIDE SEQUENCE [LARGE SCALE GENOMIC DNA]</scope>
    <source>
        <strain evidence="3 4">UAMH 11346</strain>
    </source>
</reference>
<dbReference type="InterPro" id="IPR046331">
    <property type="entry name" value="GPAM1-like"/>
</dbReference>
<dbReference type="HOGENOM" id="CLU_544109_0_0_1"/>
<protein>
    <recommendedName>
        <fullName evidence="2">DUF3752 domain-containing protein</fullName>
    </recommendedName>
</protein>
<feature type="domain" description="DUF3752" evidence="2">
    <location>
        <begin position="189"/>
        <end position="325"/>
    </location>
</feature>
<dbReference type="OMA" id="KPACTAD"/>
<feature type="compositionally biased region" description="Basic and acidic residues" evidence="1">
    <location>
        <begin position="320"/>
        <end position="428"/>
    </location>
</feature>
<feature type="compositionally biased region" description="Basic and acidic residues" evidence="1">
    <location>
        <begin position="438"/>
        <end position="470"/>
    </location>
</feature>
<keyword evidence="4" id="KW-1185">Reference proteome</keyword>
<evidence type="ECO:0000313" key="4">
    <source>
        <dbReference type="Proteomes" id="UP000016923"/>
    </source>
</evidence>
<feature type="compositionally biased region" description="Low complexity" evidence="1">
    <location>
        <begin position="273"/>
        <end position="284"/>
    </location>
</feature>
<evidence type="ECO:0000256" key="1">
    <source>
        <dbReference type="SAM" id="MobiDB-lite"/>
    </source>
</evidence>
<feature type="domain" description="DUF3752" evidence="2">
    <location>
        <begin position="360"/>
        <end position="496"/>
    </location>
</feature>
<feature type="region of interest" description="Disordered" evidence="1">
    <location>
        <begin position="247"/>
        <end position="501"/>
    </location>
</feature>
<dbReference type="Proteomes" id="UP000016923">
    <property type="component" value="Unassembled WGS sequence"/>
</dbReference>
<feature type="compositionally biased region" description="Low complexity" evidence="1">
    <location>
        <begin position="171"/>
        <end position="180"/>
    </location>
</feature>
<dbReference type="AlphaFoldDB" id="S3C9A4"/>
<dbReference type="Pfam" id="PF12572">
    <property type="entry name" value="DUF3752"/>
    <property type="match status" value="2"/>
</dbReference>
<dbReference type="InterPro" id="IPR022226">
    <property type="entry name" value="DUF3752"/>
</dbReference>
<evidence type="ECO:0000259" key="2">
    <source>
        <dbReference type="Pfam" id="PF12572"/>
    </source>
</evidence>
<sequence>MSQIGPSLPAHLAKRKRTPDEDGDGDNDRRVRHASPASFGPAMPPTGPAQPSHGPSLPPGFATKNEDEIALDDDESDDEAVGPALPATAKPARPSQGPTMGPAMPPPNIRGLGEADEDKQSETVHHQNHNTSDHSDPDSDDSDYGPALPKAGDQARASELDDNSLEEESAAFDPSAAAPSLRDDWMLAPPSDNSIAALAADPTKIRSRKFATGRAAAAGQARAGSGGAGSAIGSLWTETLEQKQKRLADTVLGRAADPRQGGDAESQGPSTSAALAAANAARNAQIKAYTEATRGKSLYEQHQSSLKGDVSTRDRKGHSSRAEKHEKRDKEDREETRHRGQDHDRHDRNDRDRRRDRHRYDERDSRKDGGDRDSRDRDGRDRNETTERRSGRDERSDRDGRDDRDDRDKRHRRDREDRDRRHDREDRHSRHGRHSRHDRHDRDSRAGSKSKKAEEEDDPSARAFDRDKDMNIGAQFNDKQRRELVTRSSDFGGRFSKGNFL</sequence>
<feature type="compositionally biased region" description="Acidic residues" evidence="1">
    <location>
        <begin position="68"/>
        <end position="80"/>
    </location>
</feature>
<dbReference type="PANTHER" id="PTHR46370:SF1">
    <property type="entry name" value="GPALPP MOTIFS-CONTAINING PROTEIN 1"/>
    <property type="match status" value="1"/>
</dbReference>
<dbReference type="OrthoDB" id="73491at2759"/>
<gene>
    <name evidence="3" type="ORF">F503_05184</name>
</gene>